<evidence type="ECO:0000256" key="5">
    <source>
        <dbReference type="ARBA" id="ARBA00022777"/>
    </source>
</evidence>
<dbReference type="GO" id="GO:0005524">
    <property type="term" value="F:ATP binding"/>
    <property type="evidence" value="ECO:0007669"/>
    <property type="project" value="UniProtKB-KW"/>
</dbReference>
<dbReference type="PANTHER" id="PTHR43071:SF2">
    <property type="entry name" value="2-AMINO-4-HYDROXY-6-HYDROXYMETHYLDIHYDROPTERIDINE PYROPHOSPHOKINASE"/>
    <property type="match status" value="1"/>
</dbReference>
<dbReference type="Gene3D" id="3.30.70.560">
    <property type="entry name" value="7,8-Dihydro-6-hydroxymethylpterin-pyrophosphokinase HPPK"/>
    <property type="match status" value="1"/>
</dbReference>
<dbReference type="SUPFAM" id="SSF55083">
    <property type="entry name" value="6-hydroxymethyl-7,8-dihydropterin pyrophosphokinase, HPPK"/>
    <property type="match status" value="1"/>
</dbReference>
<comment type="pathway">
    <text evidence="1">Cofactor biosynthesis; tetrahydrofolate biosynthesis; 2-amino-4-hydroxy-6-hydroxymethyl-7,8-dihydropteridine diphosphate from 7,8-dihydroneopterin triphosphate: step 4/4.</text>
</comment>
<evidence type="ECO:0000256" key="3">
    <source>
        <dbReference type="ARBA" id="ARBA00022679"/>
    </source>
</evidence>
<name>A0A368LR25_9VIBR</name>
<dbReference type="GO" id="GO:0046654">
    <property type="term" value="P:tetrahydrofolate biosynthetic process"/>
    <property type="evidence" value="ECO:0007669"/>
    <property type="project" value="UniProtKB-UniPathway"/>
</dbReference>
<dbReference type="OrthoDB" id="9790168at2"/>
<dbReference type="InterPro" id="IPR000550">
    <property type="entry name" value="Hppk"/>
</dbReference>
<dbReference type="EC" id="2.7.6.3" evidence="2"/>
<organism evidence="9 10">
    <name type="scientific">Vibrio casei</name>
    <dbReference type="NCBI Taxonomy" id="673372"/>
    <lineage>
        <taxon>Bacteria</taxon>
        <taxon>Pseudomonadati</taxon>
        <taxon>Pseudomonadota</taxon>
        <taxon>Gammaproteobacteria</taxon>
        <taxon>Vibrionales</taxon>
        <taxon>Vibrionaceae</taxon>
        <taxon>Vibrio</taxon>
    </lineage>
</organism>
<keyword evidence="3 9" id="KW-0808">Transferase</keyword>
<dbReference type="RefSeq" id="WP_086960816.1">
    <property type="nucleotide sequence ID" value="NZ_AP018680.1"/>
</dbReference>
<dbReference type="EMBL" id="QPGL01000001">
    <property type="protein sequence ID" value="RCS73933.1"/>
    <property type="molecule type" value="Genomic_DNA"/>
</dbReference>
<keyword evidence="5 9" id="KW-0418">Kinase</keyword>
<dbReference type="GO" id="GO:0016301">
    <property type="term" value="F:kinase activity"/>
    <property type="evidence" value="ECO:0007669"/>
    <property type="project" value="UniProtKB-KW"/>
</dbReference>
<sequence length="165" mass="18867">MTLAYIGVGSNLEREKHIQAAYQELHKIGSVRASCVYECQPIGFDSHAFYNMVFELVTELSLVELQRRLKEIELRWGRAANAQKFQDRTLDLDILLFGDAVSSSDPIVPRHDIFTYEFVAKPLLELCPDYIIPSDGRSIRQVWQSLESKGTLTLVAFTFNTKNHD</sequence>
<comment type="caution">
    <text evidence="9">The sequence shown here is derived from an EMBL/GenBank/DDBJ whole genome shotgun (WGS) entry which is preliminary data.</text>
</comment>
<evidence type="ECO:0000256" key="4">
    <source>
        <dbReference type="ARBA" id="ARBA00022741"/>
    </source>
</evidence>
<gene>
    <name evidence="9" type="primary">folK</name>
    <name evidence="9" type="ORF">CIK83_10225</name>
</gene>
<keyword evidence="7" id="KW-0289">Folate biosynthesis</keyword>
<keyword evidence="6" id="KW-0067">ATP-binding</keyword>
<evidence type="ECO:0000313" key="10">
    <source>
        <dbReference type="Proteomes" id="UP000252479"/>
    </source>
</evidence>
<accession>A0A368LR25</accession>
<evidence type="ECO:0000256" key="7">
    <source>
        <dbReference type="ARBA" id="ARBA00022909"/>
    </source>
</evidence>
<evidence type="ECO:0000256" key="6">
    <source>
        <dbReference type="ARBA" id="ARBA00022840"/>
    </source>
</evidence>
<dbReference type="Pfam" id="PF01288">
    <property type="entry name" value="HPPK"/>
    <property type="match status" value="1"/>
</dbReference>
<dbReference type="GeneID" id="303189302"/>
<dbReference type="Proteomes" id="UP000252479">
    <property type="component" value="Unassembled WGS sequence"/>
</dbReference>
<evidence type="ECO:0000256" key="1">
    <source>
        <dbReference type="ARBA" id="ARBA00005051"/>
    </source>
</evidence>
<evidence type="ECO:0000313" key="9">
    <source>
        <dbReference type="EMBL" id="RCS73933.1"/>
    </source>
</evidence>
<keyword evidence="10" id="KW-1185">Reference proteome</keyword>
<dbReference type="PANTHER" id="PTHR43071">
    <property type="entry name" value="2-AMINO-4-HYDROXY-6-HYDROXYMETHYLDIHYDROPTERIDINE PYROPHOSPHOKINASE"/>
    <property type="match status" value="1"/>
</dbReference>
<dbReference type="CDD" id="cd00483">
    <property type="entry name" value="HPPK"/>
    <property type="match status" value="1"/>
</dbReference>
<dbReference type="NCBIfam" id="TIGR01498">
    <property type="entry name" value="folK"/>
    <property type="match status" value="1"/>
</dbReference>
<feature type="domain" description="7,8-dihydro-6-hydroxymethylpterin-pyrophosphokinase" evidence="8">
    <location>
        <begin position="5"/>
        <end position="128"/>
    </location>
</feature>
<evidence type="ECO:0000259" key="8">
    <source>
        <dbReference type="Pfam" id="PF01288"/>
    </source>
</evidence>
<proteinExistence type="predicted"/>
<dbReference type="GO" id="GO:0003848">
    <property type="term" value="F:2-amino-4-hydroxy-6-hydroxymethyldihydropteridine diphosphokinase activity"/>
    <property type="evidence" value="ECO:0007669"/>
    <property type="project" value="UniProtKB-EC"/>
</dbReference>
<dbReference type="AlphaFoldDB" id="A0A368LR25"/>
<keyword evidence="4" id="KW-0547">Nucleotide-binding</keyword>
<dbReference type="InterPro" id="IPR035907">
    <property type="entry name" value="Hppk_sf"/>
</dbReference>
<dbReference type="GO" id="GO:0046656">
    <property type="term" value="P:folic acid biosynthetic process"/>
    <property type="evidence" value="ECO:0007669"/>
    <property type="project" value="UniProtKB-KW"/>
</dbReference>
<dbReference type="UniPathway" id="UPA00077">
    <property type="reaction ID" value="UER00155"/>
</dbReference>
<protein>
    <recommendedName>
        <fullName evidence="2">2-amino-4-hydroxy-6-hydroxymethyldihydropteridine diphosphokinase</fullName>
        <ecNumber evidence="2">2.7.6.3</ecNumber>
    </recommendedName>
</protein>
<reference evidence="9 10" key="1">
    <citation type="journal article" date="2017" name="Elife">
        <title>Extensive horizontal gene transfer in cheese-associated bacteria.</title>
        <authorList>
            <person name="Bonham K.S."/>
            <person name="Wolfe B.E."/>
            <person name="Dutton R.J."/>
        </authorList>
    </citation>
    <scope>NUCLEOTIDE SEQUENCE [LARGE SCALE GENOMIC DNA]</scope>
    <source>
        <strain evidence="9 10">JB196</strain>
    </source>
</reference>
<evidence type="ECO:0000256" key="2">
    <source>
        <dbReference type="ARBA" id="ARBA00013253"/>
    </source>
</evidence>